<name>A0ABD3C6Y4_9LAMI</name>
<evidence type="ECO:0000313" key="4">
    <source>
        <dbReference type="Proteomes" id="UP001632038"/>
    </source>
</evidence>
<evidence type="ECO:0008006" key="5">
    <source>
        <dbReference type="Google" id="ProtNLM"/>
    </source>
</evidence>
<dbReference type="SUPFAM" id="SSF54695">
    <property type="entry name" value="POZ domain"/>
    <property type="match status" value="1"/>
</dbReference>
<accession>A0ABD3C6Y4</accession>
<proteinExistence type="inferred from homology"/>
<dbReference type="EMBL" id="JAVIJP010000052">
    <property type="protein sequence ID" value="KAL3625342.1"/>
    <property type="molecule type" value="Genomic_DNA"/>
</dbReference>
<comment type="caution">
    <text evidence="3">The sequence shown here is derived from an EMBL/GenBank/DDBJ whole genome shotgun (WGS) entry which is preliminary data.</text>
</comment>
<dbReference type="GO" id="GO:0009867">
    <property type="term" value="P:jasmonic acid mediated signaling pathway"/>
    <property type="evidence" value="ECO:0007669"/>
    <property type="project" value="UniProtKB-ARBA"/>
</dbReference>
<dbReference type="Proteomes" id="UP001632038">
    <property type="component" value="Unassembled WGS sequence"/>
</dbReference>
<protein>
    <recommendedName>
        <fullName evidence="5">SKP1 component POZ domain-containing protein</fullName>
    </recommendedName>
</protein>
<dbReference type="Gene3D" id="3.30.710.10">
    <property type="entry name" value="Potassium Channel Kv1.1, Chain A"/>
    <property type="match status" value="1"/>
</dbReference>
<dbReference type="SMART" id="SM00512">
    <property type="entry name" value="Skp1"/>
    <property type="match status" value="1"/>
</dbReference>
<sequence length="182" mass="21023">MAETKLRIRVEKEEEFVISRSGAALSATINKTLLDNNGAADIITLPNIRSRNFPMIIAYLETHAAVDLSEQEKSNFDSEFASGKDIDFLTELMIDVYNLKIQGLKVVLGPKMADMFKIRSETWDSKYKVLRDDVLAPGWKESFVKNILEMDWAFVDLRRRRKRELKLLELEEEQAKNINIIQ</sequence>
<keyword evidence="4" id="KW-1185">Reference proteome</keyword>
<evidence type="ECO:0000313" key="3">
    <source>
        <dbReference type="EMBL" id="KAL3625342.1"/>
    </source>
</evidence>
<reference evidence="4" key="1">
    <citation type="journal article" date="2024" name="IScience">
        <title>Strigolactones Initiate the Formation of Haustorium-like Structures in Castilleja.</title>
        <authorList>
            <person name="Buerger M."/>
            <person name="Peterson D."/>
            <person name="Chory J."/>
        </authorList>
    </citation>
    <scope>NUCLEOTIDE SEQUENCE [LARGE SCALE GENOMIC DNA]</scope>
</reference>
<comment type="pathway">
    <text evidence="1">Protein modification; protein ubiquitination.</text>
</comment>
<organism evidence="3 4">
    <name type="scientific">Castilleja foliolosa</name>
    <dbReference type="NCBI Taxonomy" id="1961234"/>
    <lineage>
        <taxon>Eukaryota</taxon>
        <taxon>Viridiplantae</taxon>
        <taxon>Streptophyta</taxon>
        <taxon>Embryophyta</taxon>
        <taxon>Tracheophyta</taxon>
        <taxon>Spermatophyta</taxon>
        <taxon>Magnoliopsida</taxon>
        <taxon>eudicotyledons</taxon>
        <taxon>Gunneridae</taxon>
        <taxon>Pentapetalae</taxon>
        <taxon>asterids</taxon>
        <taxon>lamiids</taxon>
        <taxon>Lamiales</taxon>
        <taxon>Orobanchaceae</taxon>
        <taxon>Pedicularideae</taxon>
        <taxon>Castillejinae</taxon>
        <taxon>Castilleja</taxon>
    </lineage>
</organism>
<dbReference type="AlphaFoldDB" id="A0ABD3C6Y4"/>
<dbReference type="InterPro" id="IPR011333">
    <property type="entry name" value="SKP1/BTB/POZ_sf"/>
</dbReference>
<evidence type="ECO:0000256" key="1">
    <source>
        <dbReference type="ARBA" id="ARBA00004906"/>
    </source>
</evidence>
<comment type="similarity">
    <text evidence="2">Belongs to the SKP1 family.</text>
</comment>
<gene>
    <name evidence="3" type="ORF">CASFOL_030796</name>
</gene>
<dbReference type="InterPro" id="IPR001232">
    <property type="entry name" value="SKP1-like"/>
</dbReference>
<evidence type="ECO:0000256" key="2">
    <source>
        <dbReference type="ARBA" id="ARBA00009993"/>
    </source>
</evidence>